<protein>
    <submittedName>
        <fullName evidence="2">Uncharacterized protein</fullName>
    </submittedName>
</protein>
<dbReference type="EMBL" id="QKZK01000063">
    <property type="protein sequence ID" value="PZX09966.1"/>
    <property type="molecule type" value="Genomic_DNA"/>
</dbReference>
<accession>A0A2W7NAF8</accession>
<evidence type="ECO:0000256" key="1">
    <source>
        <dbReference type="SAM" id="Phobius"/>
    </source>
</evidence>
<feature type="transmembrane region" description="Helical" evidence="1">
    <location>
        <begin position="12"/>
        <end position="35"/>
    </location>
</feature>
<reference evidence="2 3" key="1">
    <citation type="submission" date="2018-06" db="EMBL/GenBank/DDBJ databases">
        <title>Genomic Encyclopedia of Archaeal and Bacterial Type Strains, Phase II (KMG-II): from individual species to whole genera.</title>
        <authorList>
            <person name="Goeker M."/>
        </authorList>
    </citation>
    <scope>NUCLEOTIDE SEQUENCE [LARGE SCALE GENOMIC DNA]</scope>
    <source>
        <strain evidence="2 3">DSM 6779</strain>
    </source>
</reference>
<comment type="caution">
    <text evidence="2">The sequence shown here is derived from an EMBL/GenBank/DDBJ whole genome shotgun (WGS) entry which is preliminary data.</text>
</comment>
<keyword evidence="1" id="KW-0812">Transmembrane</keyword>
<dbReference type="Proteomes" id="UP000249239">
    <property type="component" value="Unassembled WGS sequence"/>
</dbReference>
<proteinExistence type="predicted"/>
<evidence type="ECO:0000313" key="2">
    <source>
        <dbReference type="EMBL" id="PZX09966.1"/>
    </source>
</evidence>
<keyword evidence="3" id="KW-1185">Reference proteome</keyword>
<feature type="transmembrane region" description="Helical" evidence="1">
    <location>
        <begin position="142"/>
        <end position="163"/>
    </location>
</feature>
<keyword evidence="1" id="KW-0472">Membrane</keyword>
<dbReference type="RefSeq" id="WP_111447236.1">
    <property type="nucleotide sequence ID" value="NZ_QKZK01000063.1"/>
</dbReference>
<organism evidence="2 3">
    <name type="scientific">Breznakibacter xylanolyticus</name>
    <dbReference type="NCBI Taxonomy" id="990"/>
    <lineage>
        <taxon>Bacteria</taxon>
        <taxon>Pseudomonadati</taxon>
        <taxon>Bacteroidota</taxon>
        <taxon>Bacteroidia</taxon>
        <taxon>Marinilabiliales</taxon>
        <taxon>Marinilabiliaceae</taxon>
        <taxon>Breznakibacter</taxon>
    </lineage>
</organism>
<feature type="transmembrane region" description="Helical" evidence="1">
    <location>
        <begin position="109"/>
        <end position="130"/>
    </location>
</feature>
<evidence type="ECO:0000313" key="3">
    <source>
        <dbReference type="Proteomes" id="UP000249239"/>
    </source>
</evidence>
<dbReference type="AlphaFoldDB" id="A0A2W7NAF8"/>
<name>A0A2W7NAF8_9BACT</name>
<sequence>MIKPLIQRFINLTLFQILSFVFFGFVGHATLDIILKTNEMSKYDMQKIMSEIQKEYPGSDITFQNIYIEDNDRRKGTRSRSRFSSETYYYYAKNYLYIRNNQFHQEPKYLPLMVFLFMLLAFLPMSCLNIKKIKLKELKNIHFGPARVLGIIITAIIVIIFTFDVDTFEKSSLQYANQINLSDYQIHQPHE</sequence>
<gene>
    <name evidence="2" type="ORF">LX69_03471</name>
</gene>
<keyword evidence="1" id="KW-1133">Transmembrane helix</keyword>